<sequence length="418" mass="46420">MIAPAPVQDKDQIPEVVDENEEVDDEAEGDVVGNGEAKKKKKKKKPKKKKPVQSDPPRVGLSKFFPNGVYPEGEIQPYKDDNSWRTTSEEKRHLEKLTHEDPETTYNNIRRAAEVHRIVRQHARKHIRPGMTMTEIAENIEEGTRALVEENGLEASVGFPTGLSLNNCAAHYTPNAGDTKILKDGDVLKVDIGVQVKGRICDSAFTLTFDHTYDKLLEAVQAATNTGVREAGIDVRLGELAGLIQETMESYEVEVGGKLIPVKPIENLSGHSISLYQIHGGKSVNLVRNDDPTKMEEGDYFAIETFGSTGRGYVIESGECSHYARKIDAPHVPLRLTSAKSLLSTINKNFGTIPFCRRYLDRIGESKYLLALNHLVSQGIVEDYPPLCDEIGAMTAQFEHTILLRPTVKEVVSRGDDY</sequence>
<dbReference type="InterPro" id="IPR001714">
    <property type="entry name" value="Pept_M24_MAP"/>
</dbReference>
<comment type="cofactor">
    <cofactor evidence="2">
        <name>Mn(2+)</name>
        <dbReference type="ChEBI" id="CHEBI:29035"/>
    </cofactor>
</comment>
<evidence type="ECO:0000256" key="1">
    <source>
        <dbReference type="ARBA" id="ARBA00000294"/>
    </source>
</evidence>
<comment type="similarity">
    <text evidence="9">Belongs to the peptidase M24A family. Methionine aminopeptidase eukaryotic type 2 subfamily.</text>
</comment>
<feature type="binding site" evidence="9">
    <location>
        <position position="202"/>
    </location>
    <ligand>
        <name>a divalent metal cation</name>
        <dbReference type="ChEBI" id="CHEBI:60240"/>
        <label>2</label>
        <note>catalytic</note>
    </ligand>
</feature>
<dbReference type="InterPro" id="IPR036388">
    <property type="entry name" value="WH-like_DNA-bd_sf"/>
</dbReference>
<feature type="binding site" evidence="9">
    <location>
        <position position="202"/>
    </location>
    <ligand>
        <name>a divalent metal cation</name>
        <dbReference type="ChEBI" id="CHEBI:60240"/>
        <label>1</label>
    </ligand>
</feature>
<comment type="function">
    <text evidence="9 10">Cotranslationally removes the N-terminal methionine from nascent proteins. The N-terminal methionine is often cleaved when the second residue in the primary sequence is small and uncharged (Met-Ala-, Cys, Gly, Pro, Ser, Thr, or Val).</text>
</comment>
<feature type="region of interest" description="Disordered" evidence="11">
    <location>
        <begin position="1"/>
        <end position="103"/>
    </location>
</feature>
<evidence type="ECO:0000256" key="4">
    <source>
        <dbReference type="ARBA" id="ARBA00022438"/>
    </source>
</evidence>
<dbReference type="NCBIfam" id="TIGR00501">
    <property type="entry name" value="met_pdase_II"/>
    <property type="match status" value="1"/>
</dbReference>
<feature type="binding site" evidence="9">
    <location>
        <position position="304"/>
    </location>
    <ligand>
        <name>a divalent metal cation</name>
        <dbReference type="ChEBI" id="CHEBI:60240"/>
        <label>2</label>
        <note>catalytic</note>
    </ligand>
</feature>
<reference evidence="13 14" key="1">
    <citation type="submission" date="2024-01" db="EMBL/GenBank/DDBJ databases">
        <title>A draft genome for the cacao thread blight pathogen Marasmiellus scandens.</title>
        <authorList>
            <person name="Baruah I.K."/>
            <person name="Leung J."/>
            <person name="Bukari Y."/>
            <person name="Amoako-Attah I."/>
            <person name="Meinhardt L.W."/>
            <person name="Bailey B.A."/>
            <person name="Cohen S.P."/>
        </authorList>
    </citation>
    <scope>NUCLEOTIDE SEQUENCE [LARGE SCALE GENOMIC DNA]</scope>
    <source>
        <strain evidence="13 14">GH-19</strain>
    </source>
</reference>
<feature type="binding site" evidence="9">
    <location>
        <position position="171"/>
    </location>
    <ligand>
        <name>substrate</name>
    </ligand>
</feature>
<comment type="cofactor">
    <cofactor evidence="9">
        <name>Co(2+)</name>
        <dbReference type="ChEBI" id="CHEBI:48828"/>
    </cofactor>
    <cofactor evidence="9">
        <name>Zn(2+)</name>
        <dbReference type="ChEBI" id="CHEBI:29105"/>
    </cofactor>
    <cofactor evidence="9">
        <name>Mn(2+)</name>
        <dbReference type="ChEBI" id="CHEBI:29035"/>
    </cofactor>
    <cofactor evidence="9">
        <name>Fe(2+)</name>
        <dbReference type="ChEBI" id="CHEBI:29033"/>
    </cofactor>
    <text evidence="9">Binds 2 divalent metal cations per subunit. Has a high-affinity and a low affinity metal-binding site. The true nature of the physiological cofactor is under debate. The enzyme is active with cobalt, zinc, manganese or divalent iron ions. Most likely, methionine aminopeptidases function as mononuclear Fe(2+)-metalloproteases under physiological conditions, and the catalytically relevant metal-binding site has been assigned to the histidine-containing high-affinity site.</text>
</comment>
<organism evidence="13 14">
    <name type="scientific">Marasmiellus scandens</name>
    <dbReference type="NCBI Taxonomy" id="2682957"/>
    <lineage>
        <taxon>Eukaryota</taxon>
        <taxon>Fungi</taxon>
        <taxon>Dikarya</taxon>
        <taxon>Basidiomycota</taxon>
        <taxon>Agaricomycotina</taxon>
        <taxon>Agaricomycetes</taxon>
        <taxon>Agaricomycetidae</taxon>
        <taxon>Agaricales</taxon>
        <taxon>Marasmiineae</taxon>
        <taxon>Omphalotaceae</taxon>
        <taxon>Marasmiellus</taxon>
    </lineage>
</organism>
<dbReference type="InterPro" id="IPR036005">
    <property type="entry name" value="Creatinase/aminopeptidase-like"/>
</dbReference>
<dbReference type="InterPro" id="IPR000994">
    <property type="entry name" value="Pept_M24"/>
</dbReference>
<dbReference type="CDD" id="cd01088">
    <property type="entry name" value="MetAP2"/>
    <property type="match status" value="1"/>
</dbReference>
<evidence type="ECO:0000256" key="11">
    <source>
        <dbReference type="SAM" id="MobiDB-lite"/>
    </source>
</evidence>
<evidence type="ECO:0000256" key="3">
    <source>
        <dbReference type="ARBA" id="ARBA00001954"/>
    </source>
</evidence>
<dbReference type="Proteomes" id="UP001498398">
    <property type="component" value="Unassembled WGS sequence"/>
</dbReference>
<protein>
    <recommendedName>
        <fullName evidence="9">Methionine aminopeptidase 2</fullName>
        <shortName evidence="9">MAP 2</shortName>
        <shortName evidence="9">MetAP 2</shortName>
        <ecNumber evidence="9">3.4.11.18</ecNumber>
    </recommendedName>
    <alternativeName>
        <fullName evidence="9">Peptidase M</fullName>
    </alternativeName>
</protein>
<evidence type="ECO:0000313" key="13">
    <source>
        <dbReference type="EMBL" id="KAK7465497.1"/>
    </source>
</evidence>
<dbReference type="InterPro" id="IPR002468">
    <property type="entry name" value="Pept_M24A_MAP2"/>
</dbReference>
<feature type="binding site" evidence="9">
    <location>
        <position position="191"/>
    </location>
    <ligand>
        <name>a divalent metal cation</name>
        <dbReference type="ChEBI" id="CHEBI:60240"/>
        <label>1</label>
    </ligand>
</feature>
<gene>
    <name evidence="13" type="primary">MAP2_3</name>
    <name evidence="13" type="ORF">VKT23_005472</name>
</gene>
<dbReference type="HAMAP" id="MF_03175">
    <property type="entry name" value="MetAP_2_euk"/>
    <property type="match status" value="1"/>
</dbReference>
<feature type="binding site" evidence="9">
    <location>
        <position position="399"/>
    </location>
    <ligand>
        <name>a divalent metal cation</name>
        <dbReference type="ChEBI" id="CHEBI:60240"/>
        <label>1</label>
    </ligand>
</feature>
<feature type="compositionally biased region" description="Acidic residues" evidence="11">
    <location>
        <begin position="16"/>
        <end position="29"/>
    </location>
</feature>
<feature type="binding site" evidence="9">
    <location>
        <position position="279"/>
    </location>
    <ligand>
        <name>substrate</name>
    </ligand>
</feature>
<keyword evidence="14" id="KW-1185">Reference proteome</keyword>
<dbReference type="InterPro" id="IPR036390">
    <property type="entry name" value="WH_DNA-bd_sf"/>
</dbReference>
<dbReference type="EMBL" id="JBANRG010000006">
    <property type="protein sequence ID" value="KAK7465497.1"/>
    <property type="molecule type" value="Genomic_DNA"/>
</dbReference>
<comment type="caution">
    <text evidence="13">The sequence shown here is derived from an EMBL/GenBank/DDBJ whole genome shotgun (WGS) entry which is preliminary data.</text>
</comment>
<name>A0ABR1JUS3_9AGAR</name>
<dbReference type="PRINTS" id="PR00599">
    <property type="entry name" value="MAPEPTIDASE"/>
</dbReference>
<keyword evidence="6 9" id="KW-0645">Protease</keyword>
<evidence type="ECO:0000256" key="8">
    <source>
        <dbReference type="ARBA" id="ARBA00022801"/>
    </source>
</evidence>
<feature type="compositionally biased region" description="Basic and acidic residues" evidence="11">
    <location>
        <begin position="77"/>
        <end position="102"/>
    </location>
</feature>
<dbReference type="PANTHER" id="PTHR45777">
    <property type="entry name" value="METHIONINE AMINOPEPTIDASE 2"/>
    <property type="match status" value="1"/>
</dbReference>
<proteinExistence type="inferred from homology"/>
<dbReference type="EC" id="3.4.11.18" evidence="9"/>
<evidence type="ECO:0000256" key="7">
    <source>
        <dbReference type="ARBA" id="ARBA00022723"/>
    </source>
</evidence>
<dbReference type="SUPFAM" id="SSF46785">
    <property type="entry name" value="Winged helix' DNA-binding domain"/>
    <property type="match status" value="1"/>
</dbReference>
<keyword evidence="8 9" id="KW-0378">Hydrolase</keyword>
<dbReference type="Gene3D" id="3.90.230.10">
    <property type="entry name" value="Creatinase/methionine aminopeptidase superfamily"/>
    <property type="match status" value="1"/>
</dbReference>
<keyword evidence="4 9" id="KW-0031">Aminopeptidase</keyword>
<keyword evidence="5 9" id="KW-0963">Cytoplasm</keyword>
<evidence type="ECO:0000259" key="12">
    <source>
        <dbReference type="Pfam" id="PF00557"/>
    </source>
</evidence>
<evidence type="ECO:0000256" key="9">
    <source>
        <dbReference type="HAMAP-Rule" id="MF_03175"/>
    </source>
</evidence>
<comment type="subcellular location">
    <subcellularLocation>
        <location evidence="9">Cytoplasm</location>
    </subcellularLocation>
</comment>
<dbReference type="Pfam" id="PF00557">
    <property type="entry name" value="Peptidase_M24"/>
    <property type="match status" value="1"/>
</dbReference>
<dbReference type="Gene3D" id="1.10.10.10">
    <property type="entry name" value="Winged helix-like DNA-binding domain superfamily/Winged helix DNA-binding domain"/>
    <property type="match status" value="1"/>
</dbReference>
<feature type="binding site" evidence="9">
    <location>
        <position position="271"/>
    </location>
    <ligand>
        <name>a divalent metal cation</name>
        <dbReference type="ChEBI" id="CHEBI:60240"/>
        <label>2</label>
        <note>catalytic</note>
    </ligand>
</feature>
<evidence type="ECO:0000256" key="6">
    <source>
        <dbReference type="ARBA" id="ARBA00022670"/>
    </source>
</evidence>
<evidence type="ECO:0000313" key="14">
    <source>
        <dbReference type="Proteomes" id="UP001498398"/>
    </source>
</evidence>
<dbReference type="InterPro" id="IPR050247">
    <property type="entry name" value="Met_Aminopeptidase_Type2"/>
</dbReference>
<feature type="compositionally biased region" description="Basic residues" evidence="11">
    <location>
        <begin position="38"/>
        <end position="51"/>
    </location>
</feature>
<dbReference type="PANTHER" id="PTHR45777:SF2">
    <property type="entry name" value="METHIONINE AMINOPEPTIDASE 2"/>
    <property type="match status" value="1"/>
</dbReference>
<comment type="cofactor">
    <cofactor evidence="3">
        <name>Fe(2+)</name>
        <dbReference type="ChEBI" id="CHEBI:29033"/>
    </cofactor>
</comment>
<evidence type="ECO:0000256" key="5">
    <source>
        <dbReference type="ARBA" id="ARBA00022490"/>
    </source>
</evidence>
<comment type="catalytic activity">
    <reaction evidence="1 9 10">
        <text>Release of N-terminal amino acids, preferentially methionine, from peptides and arylamides.</text>
        <dbReference type="EC" id="3.4.11.18"/>
    </reaction>
</comment>
<evidence type="ECO:0000256" key="2">
    <source>
        <dbReference type="ARBA" id="ARBA00001936"/>
    </source>
</evidence>
<dbReference type="SUPFAM" id="SSF55920">
    <property type="entry name" value="Creatinase/aminopeptidase"/>
    <property type="match status" value="1"/>
</dbReference>
<feature type="domain" description="Peptidase M24" evidence="12">
    <location>
        <begin position="108"/>
        <end position="313"/>
    </location>
</feature>
<feature type="binding site" evidence="9">
    <location>
        <position position="399"/>
    </location>
    <ligand>
        <name>a divalent metal cation</name>
        <dbReference type="ChEBI" id="CHEBI:60240"/>
        <label>2</label>
        <note>catalytic</note>
    </ligand>
</feature>
<evidence type="ECO:0000256" key="10">
    <source>
        <dbReference type="RuleBase" id="RU003653"/>
    </source>
</evidence>
<keyword evidence="7 9" id="KW-0479">Metal-binding</keyword>
<accession>A0ABR1JUS3</accession>
<dbReference type="GO" id="GO:0004239">
    <property type="term" value="F:initiator methionyl aminopeptidase activity"/>
    <property type="evidence" value="ECO:0007669"/>
    <property type="project" value="UniProtKB-EC"/>
</dbReference>